<dbReference type="AlphaFoldDB" id="A0A7G7GD92"/>
<gene>
    <name evidence="1" type="ORF">HUW51_21280</name>
</gene>
<organism evidence="1 2">
    <name type="scientific">Adhaeribacter swui</name>
    <dbReference type="NCBI Taxonomy" id="2086471"/>
    <lineage>
        <taxon>Bacteria</taxon>
        <taxon>Pseudomonadati</taxon>
        <taxon>Bacteroidota</taxon>
        <taxon>Cytophagia</taxon>
        <taxon>Cytophagales</taxon>
        <taxon>Hymenobacteraceae</taxon>
        <taxon>Adhaeribacter</taxon>
    </lineage>
</organism>
<dbReference type="Proteomes" id="UP000515237">
    <property type="component" value="Chromosome"/>
</dbReference>
<reference evidence="1 2" key="1">
    <citation type="journal article" date="2018" name="Int. J. Syst. Evol. Microbiol.">
        <title>Adhaeribacter swui sp. nov., isolated from wet mud.</title>
        <authorList>
            <person name="Kim D.U."/>
            <person name="Kim K.W."/>
            <person name="Kang M.S."/>
            <person name="Kim J.Y."/>
            <person name="Jang J.H."/>
            <person name="Kim M.K."/>
        </authorList>
    </citation>
    <scope>NUCLEOTIDE SEQUENCE [LARGE SCALE GENOMIC DNA]</scope>
    <source>
        <strain evidence="1 2">KCTC 52873</strain>
    </source>
</reference>
<dbReference type="EMBL" id="CP055156">
    <property type="protein sequence ID" value="QNF35126.1"/>
    <property type="molecule type" value="Genomic_DNA"/>
</dbReference>
<dbReference type="KEGG" id="aswu:HUW51_21280"/>
<keyword evidence="2" id="KW-1185">Reference proteome</keyword>
<proteinExistence type="predicted"/>
<protein>
    <submittedName>
        <fullName evidence="1">Uncharacterized protein</fullName>
    </submittedName>
</protein>
<accession>A0A7G7GD92</accession>
<name>A0A7G7GD92_9BACT</name>
<sequence>MDKHPLVHIVNRIYKLRIYFEGSFEFNPRPNALLYWKSIEPFRGMITKVELPQFLKSNILLFYDHIYNVQDIIQYTSHITCGVHSQPAKTERELNLQSWIADAGISYMSIRAICVVSLNALLPLELEIKKDLQ</sequence>
<evidence type="ECO:0000313" key="1">
    <source>
        <dbReference type="EMBL" id="QNF35126.1"/>
    </source>
</evidence>
<evidence type="ECO:0000313" key="2">
    <source>
        <dbReference type="Proteomes" id="UP000515237"/>
    </source>
</evidence>
<dbReference type="RefSeq" id="WP_185271617.1">
    <property type="nucleotide sequence ID" value="NZ_CP055156.1"/>
</dbReference>